<evidence type="ECO:0000313" key="2">
    <source>
        <dbReference type="Proteomes" id="UP000177555"/>
    </source>
</evidence>
<protein>
    <submittedName>
        <fullName evidence="1">Uncharacterized protein</fullName>
    </submittedName>
</protein>
<accession>A0A1F5JLV4</accession>
<reference evidence="1 2" key="1">
    <citation type="journal article" date="2016" name="Nat. Commun.">
        <title>Thousands of microbial genomes shed light on interconnected biogeochemical processes in an aquifer system.</title>
        <authorList>
            <person name="Anantharaman K."/>
            <person name="Brown C.T."/>
            <person name="Hug L.A."/>
            <person name="Sharon I."/>
            <person name="Castelle C.J."/>
            <person name="Probst A.J."/>
            <person name="Thomas B.C."/>
            <person name="Singh A."/>
            <person name="Wilkins M.J."/>
            <person name="Karaoz U."/>
            <person name="Brodie E.L."/>
            <person name="Williams K.H."/>
            <person name="Hubbard S.S."/>
            <person name="Banfield J.F."/>
        </authorList>
    </citation>
    <scope>NUCLEOTIDE SEQUENCE [LARGE SCALE GENOMIC DNA]</scope>
</reference>
<evidence type="ECO:0000313" key="1">
    <source>
        <dbReference type="EMBL" id="OGE29579.1"/>
    </source>
</evidence>
<sequence length="117" mass="13319">MPGALEIQSTVSAEAAKARAAFTETHGRSIQIGNVHYYEKSFRGTKRDIQGLHTLAQTPEFQKTYPDHYVYALGREIIGSMPKHPPKWDSNSYRDVLLLHLVKQLQKEVLHYLIAQS</sequence>
<name>A0A1F5JLV4_9BACT</name>
<comment type="caution">
    <text evidence="1">The sequence shown here is derived from an EMBL/GenBank/DDBJ whole genome shotgun (WGS) entry which is preliminary data.</text>
</comment>
<dbReference type="AlphaFoldDB" id="A0A1F5JLV4"/>
<organism evidence="1 2">
    <name type="scientific">Candidatus Daviesbacteria bacterium RIFCSPHIGHO2_01_FULL_40_11</name>
    <dbReference type="NCBI Taxonomy" id="1797762"/>
    <lineage>
        <taxon>Bacteria</taxon>
        <taxon>Candidatus Daviesiibacteriota</taxon>
    </lineage>
</organism>
<dbReference type="EMBL" id="MFCP01000004">
    <property type="protein sequence ID" value="OGE29579.1"/>
    <property type="molecule type" value="Genomic_DNA"/>
</dbReference>
<proteinExistence type="predicted"/>
<dbReference type="Proteomes" id="UP000177555">
    <property type="component" value="Unassembled WGS sequence"/>
</dbReference>
<gene>
    <name evidence="1" type="ORF">A2867_00255</name>
</gene>